<name>A0A0M0GJW3_SPOGL</name>
<evidence type="ECO:0000313" key="1">
    <source>
        <dbReference type="EMBL" id="KON90043.1"/>
    </source>
</evidence>
<dbReference type="OrthoDB" id="2924093at2"/>
<gene>
    <name evidence="1" type="ORF">AF332_26700</name>
</gene>
<comment type="caution">
    <text evidence="1">The sequence shown here is derived from an EMBL/GenBank/DDBJ whole genome shotgun (WGS) entry which is preliminary data.</text>
</comment>
<dbReference type="PATRIC" id="fig|1459.3.peg.5876"/>
<dbReference type="AlphaFoldDB" id="A0A0M0GJW3"/>
<keyword evidence="2" id="KW-1185">Reference proteome</keyword>
<organism evidence="1 2">
    <name type="scientific">Sporosarcina globispora</name>
    <name type="common">Bacillus globisporus</name>
    <dbReference type="NCBI Taxonomy" id="1459"/>
    <lineage>
        <taxon>Bacteria</taxon>
        <taxon>Bacillati</taxon>
        <taxon>Bacillota</taxon>
        <taxon>Bacilli</taxon>
        <taxon>Bacillales</taxon>
        <taxon>Caryophanaceae</taxon>
        <taxon>Sporosarcina</taxon>
    </lineage>
</organism>
<dbReference type="RefSeq" id="WP_053437416.1">
    <property type="nucleotide sequence ID" value="NZ_LGUF01000007.1"/>
</dbReference>
<dbReference type="Proteomes" id="UP000037109">
    <property type="component" value="Unassembled WGS sequence"/>
</dbReference>
<reference evidence="2" key="1">
    <citation type="submission" date="2015-07" db="EMBL/GenBank/DDBJ databases">
        <title>Fjat-10036 dsm4.</title>
        <authorList>
            <person name="Liu B."/>
            <person name="Wang J."/>
            <person name="Zhu Y."/>
            <person name="Liu G."/>
            <person name="Chen Q."/>
            <person name="Chen Z."/>
            <person name="Lan J."/>
            <person name="Che J."/>
            <person name="Ge C."/>
            <person name="Shi H."/>
            <person name="Pan Z."/>
            <person name="Liu X."/>
        </authorList>
    </citation>
    <scope>NUCLEOTIDE SEQUENCE [LARGE SCALE GENOMIC DNA]</scope>
    <source>
        <strain evidence="2">DSM 4</strain>
    </source>
</reference>
<dbReference type="STRING" id="1459.AF332_26700"/>
<sequence length="119" mass="13564">MKKACFLLCIPSYQVLIDVTNQIGRDDSLVFLTGDHRVHSGLQSKGITDIFLIDGQETFIELGEELEKIIFIEDSLADTCFLLKIVRASSKAPIIVMTKNKQYPLKFPITWCKTSYLYE</sequence>
<proteinExistence type="predicted"/>
<accession>A0A0M0GJW3</accession>
<dbReference type="EMBL" id="LGUF01000007">
    <property type="protein sequence ID" value="KON90043.1"/>
    <property type="molecule type" value="Genomic_DNA"/>
</dbReference>
<protein>
    <submittedName>
        <fullName evidence="1">Uncharacterized protein</fullName>
    </submittedName>
</protein>
<evidence type="ECO:0000313" key="2">
    <source>
        <dbReference type="Proteomes" id="UP000037109"/>
    </source>
</evidence>